<dbReference type="GO" id="GO:0007015">
    <property type="term" value="P:actin filament organization"/>
    <property type="evidence" value="ECO:0007669"/>
    <property type="project" value="TreeGrafter"/>
</dbReference>
<accession>A0A803RC48</accession>
<dbReference type="Gramene" id="novel_model_825_5bd9a17a.1.5bd9b134">
    <property type="protein sequence ID" value="cds.novel_model_825_5bd9a17a.1.5bd9b134"/>
    <property type="gene ID" value="novel_gene_462_5bd9a17a"/>
</dbReference>
<dbReference type="EnsemblPlants" id="novel_model_825_5bd9a17a.1.5bd9b134">
    <property type="protein sequence ID" value="cds.novel_model_825_5bd9a17a.1.5bd9b134"/>
    <property type="gene ID" value="novel_gene_462_5bd9a17a"/>
</dbReference>
<keyword evidence="2" id="KW-1185">Reference proteome</keyword>
<dbReference type="PANTHER" id="PTHR10652">
    <property type="entry name" value="ADENYLYL CYCLASE-ASSOCIATED PROTEIN"/>
    <property type="match status" value="1"/>
</dbReference>
<reference evidence="1 2" key="1">
    <citation type="submission" date="2018-11" db="EMBL/GenBank/DDBJ databases">
        <authorList>
            <person name="Grassa J C."/>
        </authorList>
    </citation>
    <scope>NUCLEOTIDE SEQUENCE [LARGE SCALE GENOMIC DNA]</scope>
</reference>
<dbReference type="EnsemblPlants" id="novel_model_824_5bd9a17a">
    <property type="protein sequence ID" value="cds.novel_model_824_5bd9a17a"/>
    <property type="gene ID" value="novel_gene_462_5bd9a17a"/>
</dbReference>
<dbReference type="InterPro" id="IPR036222">
    <property type="entry name" value="CAP_N_sf"/>
</dbReference>
<proteinExistence type="predicted"/>
<dbReference type="Proteomes" id="UP000596661">
    <property type="component" value="Chromosome 2"/>
</dbReference>
<dbReference type="InterPro" id="IPR001837">
    <property type="entry name" value="Adenylate_cyclase-assoc_CAP"/>
</dbReference>
<dbReference type="EMBL" id="UZAU01000154">
    <property type="status" value="NOT_ANNOTATED_CDS"/>
    <property type="molecule type" value="Genomic_DNA"/>
</dbReference>
<dbReference type="Gene3D" id="1.25.40.330">
    <property type="entry name" value="Adenylate cyclase-associated CAP, N-terminal domain"/>
    <property type="match status" value="1"/>
</dbReference>
<dbReference type="GO" id="GO:0019933">
    <property type="term" value="P:cAMP-mediated signaling"/>
    <property type="evidence" value="ECO:0007669"/>
    <property type="project" value="TreeGrafter"/>
</dbReference>
<dbReference type="PANTHER" id="PTHR10652:SF0">
    <property type="entry name" value="ADENYLYL CYCLASE-ASSOCIATED PROTEIN"/>
    <property type="match status" value="1"/>
</dbReference>
<organism evidence="1 2">
    <name type="scientific">Cannabis sativa</name>
    <name type="common">Hemp</name>
    <name type="synonym">Marijuana</name>
    <dbReference type="NCBI Taxonomy" id="3483"/>
    <lineage>
        <taxon>Eukaryota</taxon>
        <taxon>Viridiplantae</taxon>
        <taxon>Streptophyta</taxon>
        <taxon>Embryophyta</taxon>
        <taxon>Tracheophyta</taxon>
        <taxon>Spermatophyta</taxon>
        <taxon>Magnoliopsida</taxon>
        <taxon>eudicotyledons</taxon>
        <taxon>Gunneridae</taxon>
        <taxon>Pentapetalae</taxon>
        <taxon>rosids</taxon>
        <taxon>fabids</taxon>
        <taxon>Rosales</taxon>
        <taxon>Cannabaceae</taxon>
        <taxon>Cannabis</taxon>
    </lineage>
</organism>
<dbReference type="GO" id="GO:0003779">
    <property type="term" value="F:actin binding"/>
    <property type="evidence" value="ECO:0007669"/>
    <property type="project" value="InterPro"/>
</dbReference>
<dbReference type="GO" id="GO:0008179">
    <property type="term" value="F:adenylate cyclase binding"/>
    <property type="evidence" value="ECO:0007669"/>
    <property type="project" value="TreeGrafter"/>
</dbReference>
<sequence>MNMAFLIQILVEYKSKYPNHVECAKALELYLPCLRDYVKSNYSLGQVWSSTGKAVTAASSKAPRPSAPAPPPLCQHLFLHLNLLIHHHQQVVSKGCLLSSKKLILGSL</sequence>
<reference evidence="1" key="2">
    <citation type="submission" date="2021-03" db="UniProtKB">
        <authorList>
            <consortium name="EnsemblPlants"/>
        </authorList>
    </citation>
    <scope>IDENTIFICATION</scope>
</reference>
<dbReference type="GO" id="GO:0005737">
    <property type="term" value="C:cytoplasm"/>
    <property type="evidence" value="ECO:0007669"/>
    <property type="project" value="TreeGrafter"/>
</dbReference>
<dbReference type="Gramene" id="novel_model_824_5bd9a17a">
    <property type="protein sequence ID" value="cds.novel_model_824_5bd9a17a"/>
    <property type="gene ID" value="novel_gene_462_5bd9a17a"/>
</dbReference>
<dbReference type="AlphaFoldDB" id="A0A803RC48"/>
<accession>A0A803RC46</accession>
<dbReference type="SUPFAM" id="SSF101278">
    <property type="entry name" value="N-terminal domain of adenylylcyclase associated protein, CAP"/>
    <property type="match status" value="1"/>
</dbReference>
<evidence type="ECO:0000313" key="2">
    <source>
        <dbReference type="Proteomes" id="UP000596661"/>
    </source>
</evidence>
<protein>
    <submittedName>
        <fullName evidence="1">Uncharacterized protein</fullName>
    </submittedName>
</protein>
<name>A0A803RC48_CANSA</name>
<evidence type="ECO:0000313" key="1">
    <source>
        <dbReference type="EnsemblPlants" id="cds.novel_model_825_5bd9a17a.1.5bd9b134"/>
    </source>
</evidence>